<dbReference type="InterPro" id="IPR036390">
    <property type="entry name" value="WH_DNA-bd_sf"/>
</dbReference>
<evidence type="ECO:0000256" key="2">
    <source>
        <dbReference type="ARBA" id="ARBA00023125"/>
    </source>
</evidence>
<dbReference type="CDD" id="cd07377">
    <property type="entry name" value="WHTH_GntR"/>
    <property type="match status" value="1"/>
</dbReference>
<dbReference type="SMART" id="SM00345">
    <property type="entry name" value="HTH_GNTR"/>
    <property type="match status" value="1"/>
</dbReference>
<dbReference type="Pfam" id="PF00392">
    <property type="entry name" value="GntR"/>
    <property type="match status" value="1"/>
</dbReference>
<keyword evidence="1" id="KW-0805">Transcription regulation</keyword>
<keyword evidence="6" id="KW-1185">Reference proteome</keyword>
<comment type="caution">
    <text evidence="5">The sequence shown here is derived from an EMBL/GenBank/DDBJ whole genome shotgun (WGS) entry which is preliminary data.</text>
</comment>
<sequence length="206" mass="22837">MPSRPCWPHCPADATNVRASTPAPHDTRTPITFPEFTRSRVEMSLDRLAGAIVARSYPGQAMPPQDALVTEFGVSRTVLREAINRLLARNMVEVRPKSGTRIVDEHDWRIVDRNVVDWRFERVARLASAMDSPFLQDLAIIRQLVEPFAAAQAAVHASDFVRQTIQWACRHASPPPCGNSVNSTKAPGAICTSRCSQHAKTRSCGR</sequence>
<evidence type="ECO:0000313" key="5">
    <source>
        <dbReference type="EMBL" id="KMQ81311.1"/>
    </source>
</evidence>
<dbReference type="InterPro" id="IPR036388">
    <property type="entry name" value="WH-like_DNA-bd_sf"/>
</dbReference>
<evidence type="ECO:0000256" key="3">
    <source>
        <dbReference type="ARBA" id="ARBA00023163"/>
    </source>
</evidence>
<dbReference type="PANTHER" id="PTHR43537:SF44">
    <property type="entry name" value="GNTR FAMILY REGULATORY PROTEIN"/>
    <property type="match status" value="1"/>
</dbReference>
<dbReference type="Gene3D" id="1.10.10.10">
    <property type="entry name" value="Winged helix-like DNA-binding domain superfamily/Winged helix DNA-binding domain"/>
    <property type="match status" value="1"/>
</dbReference>
<organism evidence="5 6">
    <name type="scientific">Candidatus Burkholderia pumila</name>
    <dbReference type="NCBI Taxonomy" id="1090375"/>
    <lineage>
        <taxon>Bacteria</taxon>
        <taxon>Pseudomonadati</taxon>
        <taxon>Pseudomonadota</taxon>
        <taxon>Betaproteobacteria</taxon>
        <taxon>Burkholderiales</taxon>
        <taxon>Burkholderiaceae</taxon>
        <taxon>Burkholderia</taxon>
    </lineage>
</organism>
<proteinExistence type="predicted"/>
<name>A0ABR5HPK1_9BURK</name>
<keyword evidence="3" id="KW-0804">Transcription</keyword>
<dbReference type="Proteomes" id="UP000242951">
    <property type="component" value="Unassembled WGS sequence"/>
</dbReference>
<accession>A0ABR5HPK1</accession>
<dbReference type="PROSITE" id="PS50949">
    <property type="entry name" value="HTH_GNTR"/>
    <property type="match status" value="1"/>
</dbReference>
<protein>
    <submittedName>
        <fullName evidence="5">Transcriptional regulator, GntR family</fullName>
    </submittedName>
</protein>
<dbReference type="EMBL" id="LELG01000001">
    <property type="protein sequence ID" value="KMQ81311.1"/>
    <property type="molecule type" value="Genomic_DNA"/>
</dbReference>
<dbReference type="SUPFAM" id="SSF46785">
    <property type="entry name" value="Winged helix' DNA-binding domain"/>
    <property type="match status" value="1"/>
</dbReference>
<dbReference type="PANTHER" id="PTHR43537">
    <property type="entry name" value="TRANSCRIPTIONAL REGULATOR, GNTR FAMILY"/>
    <property type="match status" value="1"/>
</dbReference>
<gene>
    <name evidence="5" type="ORF">BPMI_01936c</name>
</gene>
<dbReference type="InterPro" id="IPR000524">
    <property type="entry name" value="Tscrpt_reg_HTH_GntR"/>
</dbReference>
<evidence type="ECO:0000256" key="1">
    <source>
        <dbReference type="ARBA" id="ARBA00023015"/>
    </source>
</evidence>
<reference evidence="5 6" key="1">
    <citation type="submission" date="2015-06" db="EMBL/GenBank/DDBJ databases">
        <title>Comparative genomics of Burkholderia leaf nodule symbionts.</title>
        <authorList>
            <person name="Carlier A."/>
            <person name="Eberl L."/>
            <person name="Pinto-Carbo M."/>
        </authorList>
    </citation>
    <scope>NUCLEOTIDE SEQUENCE [LARGE SCALE GENOMIC DNA]</scope>
    <source>
        <strain evidence="5 6">UZHbot3</strain>
    </source>
</reference>
<evidence type="ECO:0000313" key="6">
    <source>
        <dbReference type="Proteomes" id="UP000242951"/>
    </source>
</evidence>
<evidence type="ECO:0000259" key="4">
    <source>
        <dbReference type="PROSITE" id="PS50949"/>
    </source>
</evidence>
<keyword evidence="2" id="KW-0238">DNA-binding</keyword>
<feature type="domain" description="HTH gntR-type" evidence="4">
    <location>
        <begin position="38"/>
        <end position="105"/>
    </location>
</feature>
<dbReference type="PRINTS" id="PR00035">
    <property type="entry name" value="HTHGNTR"/>
</dbReference>